<reference evidence="7" key="2">
    <citation type="journal article" date="2018" name="Plant J.">
        <title>The Sorghum bicolor reference genome: improved assembly, gene annotations, a transcriptome atlas, and signatures of genome organization.</title>
        <authorList>
            <person name="McCormick R.F."/>
            <person name="Truong S.K."/>
            <person name="Sreedasyam A."/>
            <person name="Jenkins J."/>
            <person name="Shu S."/>
            <person name="Sims D."/>
            <person name="Kennedy M."/>
            <person name="Amirebrahimi M."/>
            <person name="Weers B.D."/>
            <person name="McKinley B."/>
            <person name="Mattison A."/>
            <person name="Morishige D.T."/>
            <person name="Grimwood J."/>
            <person name="Schmutz J."/>
            <person name="Mullet J.E."/>
        </authorList>
    </citation>
    <scope>NUCLEOTIDE SEQUENCE [LARGE SCALE GENOMIC DNA]</scope>
    <source>
        <strain evidence="7">cv. BTx623</strain>
    </source>
</reference>
<dbReference type="GO" id="GO:0061630">
    <property type="term" value="F:ubiquitin protein ligase activity"/>
    <property type="evidence" value="ECO:0000318"/>
    <property type="project" value="GO_Central"/>
</dbReference>
<gene>
    <name evidence="6" type="ORF">SORBI_3006G189900</name>
</gene>
<dbReference type="OMA" id="SCQEDNE"/>
<dbReference type="eggNOG" id="ENOG502R3K9">
    <property type="taxonomic scope" value="Eukaryota"/>
</dbReference>
<dbReference type="Proteomes" id="UP000000768">
    <property type="component" value="Chromosome 6"/>
</dbReference>
<accession>A0A1B6PMS7</accession>
<dbReference type="InterPro" id="IPR001841">
    <property type="entry name" value="Znf_RING"/>
</dbReference>
<dbReference type="CDD" id="cd16448">
    <property type="entry name" value="RING-H2"/>
    <property type="match status" value="1"/>
</dbReference>
<evidence type="ECO:0000313" key="7">
    <source>
        <dbReference type="Proteomes" id="UP000000768"/>
    </source>
</evidence>
<evidence type="ECO:0000256" key="1">
    <source>
        <dbReference type="ARBA" id="ARBA00022723"/>
    </source>
</evidence>
<dbReference type="GO" id="GO:0008270">
    <property type="term" value="F:zinc ion binding"/>
    <property type="evidence" value="ECO:0007669"/>
    <property type="project" value="UniProtKB-KW"/>
</dbReference>
<keyword evidence="3" id="KW-0862">Zinc</keyword>
<dbReference type="PANTHER" id="PTHR45969">
    <property type="entry name" value="RING ZINC FINGER PROTEIN-RELATED"/>
    <property type="match status" value="1"/>
</dbReference>
<evidence type="ECO:0000256" key="3">
    <source>
        <dbReference type="ARBA" id="ARBA00022833"/>
    </source>
</evidence>
<dbReference type="SMART" id="SM00184">
    <property type="entry name" value="RING"/>
    <property type="match status" value="1"/>
</dbReference>
<dbReference type="SUPFAM" id="SSF57850">
    <property type="entry name" value="RING/U-box"/>
    <property type="match status" value="1"/>
</dbReference>
<dbReference type="PROSITE" id="PS50089">
    <property type="entry name" value="ZF_RING_2"/>
    <property type="match status" value="1"/>
</dbReference>
<dbReference type="SMART" id="SM00744">
    <property type="entry name" value="RINGv"/>
    <property type="match status" value="1"/>
</dbReference>
<keyword evidence="7" id="KW-1185">Reference proteome</keyword>
<dbReference type="AlphaFoldDB" id="A0A1B6PMS7"/>
<evidence type="ECO:0000313" key="6">
    <source>
        <dbReference type="EMBL" id="KXG26977.1"/>
    </source>
</evidence>
<dbReference type="EMBL" id="CM000765">
    <property type="protein sequence ID" value="KXG26977.1"/>
    <property type="molecule type" value="Genomic_DNA"/>
</dbReference>
<evidence type="ECO:0000256" key="2">
    <source>
        <dbReference type="ARBA" id="ARBA00022771"/>
    </source>
</evidence>
<proteinExistence type="predicted"/>
<dbReference type="InParanoid" id="A0A1B6PMS7"/>
<name>A0A1B6PMS7_SORBI</name>
<evidence type="ECO:0000259" key="5">
    <source>
        <dbReference type="PROSITE" id="PS50089"/>
    </source>
</evidence>
<dbReference type="InterPro" id="IPR013083">
    <property type="entry name" value="Znf_RING/FYVE/PHD"/>
</dbReference>
<protein>
    <recommendedName>
        <fullName evidence="5">RING-type domain-containing protein</fullName>
    </recommendedName>
</protein>
<evidence type="ECO:0000256" key="4">
    <source>
        <dbReference type="PROSITE-ProRule" id="PRU00175"/>
    </source>
</evidence>
<dbReference type="Gene3D" id="3.30.40.10">
    <property type="entry name" value="Zinc/RING finger domain, C3HC4 (zinc finger)"/>
    <property type="match status" value="1"/>
</dbReference>
<dbReference type="InterPro" id="IPR011016">
    <property type="entry name" value="Znf_RING-CH"/>
</dbReference>
<feature type="domain" description="RING-type" evidence="5">
    <location>
        <begin position="117"/>
        <end position="165"/>
    </location>
</feature>
<dbReference type="Pfam" id="PF13639">
    <property type="entry name" value="zf-RING_2"/>
    <property type="match status" value="1"/>
</dbReference>
<dbReference type="GO" id="GO:0016567">
    <property type="term" value="P:protein ubiquitination"/>
    <property type="evidence" value="ECO:0000318"/>
    <property type="project" value="GO_Central"/>
</dbReference>
<organism evidence="6 7">
    <name type="scientific">Sorghum bicolor</name>
    <name type="common">Sorghum</name>
    <name type="synonym">Sorghum vulgare</name>
    <dbReference type="NCBI Taxonomy" id="4558"/>
    <lineage>
        <taxon>Eukaryota</taxon>
        <taxon>Viridiplantae</taxon>
        <taxon>Streptophyta</taxon>
        <taxon>Embryophyta</taxon>
        <taxon>Tracheophyta</taxon>
        <taxon>Spermatophyta</taxon>
        <taxon>Magnoliopsida</taxon>
        <taxon>Liliopsida</taxon>
        <taxon>Poales</taxon>
        <taxon>Poaceae</taxon>
        <taxon>PACMAD clade</taxon>
        <taxon>Panicoideae</taxon>
        <taxon>Andropogonodae</taxon>
        <taxon>Andropogoneae</taxon>
        <taxon>Sorghinae</taxon>
        <taxon>Sorghum</taxon>
    </lineage>
</organism>
<keyword evidence="2 4" id="KW-0863">Zinc-finger</keyword>
<dbReference type="Gramene" id="KXG26977">
    <property type="protein sequence ID" value="KXG26977"/>
    <property type="gene ID" value="SORBI_3006G189900"/>
</dbReference>
<dbReference type="PANTHER" id="PTHR45969:SF11">
    <property type="entry name" value="RING_U-BOX SUPERFAMILY PROTEIN"/>
    <property type="match status" value="1"/>
</dbReference>
<keyword evidence="1" id="KW-0479">Metal-binding</keyword>
<reference evidence="6 7" key="1">
    <citation type="journal article" date="2009" name="Nature">
        <title>The Sorghum bicolor genome and the diversification of grasses.</title>
        <authorList>
            <person name="Paterson A.H."/>
            <person name="Bowers J.E."/>
            <person name="Bruggmann R."/>
            <person name="Dubchak I."/>
            <person name="Grimwood J."/>
            <person name="Gundlach H."/>
            <person name="Haberer G."/>
            <person name="Hellsten U."/>
            <person name="Mitros T."/>
            <person name="Poliakov A."/>
            <person name="Schmutz J."/>
            <person name="Spannagl M."/>
            <person name="Tang H."/>
            <person name="Wang X."/>
            <person name="Wicker T."/>
            <person name="Bharti A.K."/>
            <person name="Chapman J."/>
            <person name="Feltus F.A."/>
            <person name="Gowik U."/>
            <person name="Grigoriev I.V."/>
            <person name="Lyons E."/>
            <person name="Maher C.A."/>
            <person name="Martis M."/>
            <person name="Narechania A."/>
            <person name="Otillar R.P."/>
            <person name="Penning B.W."/>
            <person name="Salamov A.A."/>
            <person name="Wang Y."/>
            <person name="Zhang L."/>
            <person name="Carpita N.C."/>
            <person name="Freeling M."/>
            <person name="Gingle A.R."/>
            <person name="Hash C.T."/>
            <person name="Keller B."/>
            <person name="Klein P."/>
            <person name="Kresovich S."/>
            <person name="McCann M.C."/>
            <person name="Ming R."/>
            <person name="Peterson D.G."/>
            <person name="Mehboob-ur-Rahman"/>
            <person name="Ware D."/>
            <person name="Westhoff P."/>
            <person name="Mayer K.F."/>
            <person name="Messing J."/>
            <person name="Rokhsar D.S."/>
        </authorList>
    </citation>
    <scope>NUCLEOTIDE SEQUENCE [LARGE SCALE GENOMIC DNA]</scope>
    <source>
        <strain evidence="7">cv. BTx623</strain>
    </source>
</reference>
<dbReference type="FunCoup" id="A0A1B6PMS7">
    <property type="interactions" value="792"/>
</dbReference>
<sequence length="185" mass="20311">MSNPSFDHSYELPLRRNLLLLLDLLGRLRFIAEVLLDRLGVASWQGEVHLPGQLWGWGGEHASDATLEHFLEARLWETGTRSPLTTTRYRRRRVALAQPADGKLAAEGDAEGAAAVCAICVAGLESGDLETVVELCSCSHAFHDACIDAWVRSGDDDAATCPLCRAPCEEQFEYNSFKVVPLKMG</sequence>